<dbReference type="InterPro" id="IPR002048">
    <property type="entry name" value="EF_hand_dom"/>
</dbReference>
<dbReference type="InterPro" id="IPR018247">
    <property type="entry name" value="EF_Hand_1_Ca_BS"/>
</dbReference>
<sequence length="172" mass="19255">MSDMKSLTTAMGELASLKEATPSTKGKGPAKKKVRQKGKKSVAVKQRQSEVVTEDNTEEAEFVYSWPSCSCGMRHAPVPFFSPPDGIRCTYYWQLADHFPFMTLYRVLTTEIQFLKADVDQSGVIELGELKELIRTVLGIELSDRMVEKTFNEIDTDGSGTLDFLEVISFSL</sequence>
<dbReference type="CDD" id="cd00051">
    <property type="entry name" value="EFh"/>
    <property type="match status" value="1"/>
</dbReference>
<dbReference type="PROSITE" id="PS00018">
    <property type="entry name" value="EF_HAND_1"/>
    <property type="match status" value="2"/>
</dbReference>
<accession>A0ABY7F9A7</accession>
<protein>
    <recommendedName>
        <fullName evidence="3">EF-hand domain-containing protein</fullName>
    </recommendedName>
</protein>
<evidence type="ECO:0000313" key="4">
    <source>
        <dbReference type="EMBL" id="WAR18625.1"/>
    </source>
</evidence>
<keyword evidence="5" id="KW-1185">Reference proteome</keyword>
<evidence type="ECO:0000313" key="5">
    <source>
        <dbReference type="Proteomes" id="UP001164746"/>
    </source>
</evidence>
<keyword evidence="1" id="KW-0106">Calcium</keyword>
<evidence type="ECO:0000256" key="1">
    <source>
        <dbReference type="ARBA" id="ARBA00022837"/>
    </source>
</evidence>
<dbReference type="Pfam" id="PF13499">
    <property type="entry name" value="EF-hand_7"/>
    <property type="match status" value="1"/>
</dbReference>
<dbReference type="Proteomes" id="UP001164746">
    <property type="component" value="Chromosome 11"/>
</dbReference>
<dbReference type="InterPro" id="IPR011992">
    <property type="entry name" value="EF-hand-dom_pair"/>
</dbReference>
<organism evidence="4 5">
    <name type="scientific">Mya arenaria</name>
    <name type="common">Soft-shell clam</name>
    <dbReference type="NCBI Taxonomy" id="6604"/>
    <lineage>
        <taxon>Eukaryota</taxon>
        <taxon>Metazoa</taxon>
        <taxon>Spiralia</taxon>
        <taxon>Lophotrochozoa</taxon>
        <taxon>Mollusca</taxon>
        <taxon>Bivalvia</taxon>
        <taxon>Autobranchia</taxon>
        <taxon>Heteroconchia</taxon>
        <taxon>Euheterodonta</taxon>
        <taxon>Imparidentia</taxon>
        <taxon>Neoheterodontei</taxon>
        <taxon>Myida</taxon>
        <taxon>Myoidea</taxon>
        <taxon>Myidae</taxon>
        <taxon>Mya</taxon>
    </lineage>
</organism>
<dbReference type="Gene3D" id="1.10.238.10">
    <property type="entry name" value="EF-hand"/>
    <property type="match status" value="1"/>
</dbReference>
<feature type="domain" description="EF-hand" evidence="3">
    <location>
        <begin position="142"/>
        <end position="172"/>
    </location>
</feature>
<proteinExistence type="predicted"/>
<gene>
    <name evidence="4" type="ORF">MAR_000463</name>
</gene>
<evidence type="ECO:0000256" key="2">
    <source>
        <dbReference type="SAM" id="MobiDB-lite"/>
    </source>
</evidence>
<dbReference type="SUPFAM" id="SSF47473">
    <property type="entry name" value="EF-hand"/>
    <property type="match status" value="1"/>
</dbReference>
<feature type="region of interest" description="Disordered" evidence="2">
    <location>
        <begin position="13"/>
        <end position="50"/>
    </location>
</feature>
<reference evidence="4" key="1">
    <citation type="submission" date="2022-11" db="EMBL/GenBank/DDBJ databases">
        <title>Centuries of genome instability and evolution in soft-shell clam transmissible cancer (bioRxiv).</title>
        <authorList>
            <person name="Hart S.F.M."/>
            <person name="Yonemitsu M.A."/>
            <person name="Giersch R.M."/>
            <person name="Beal B.F."/>
            <person name="Arriagada G."/>
            <person name="Davis B.W."/>
            <person name="Ostrander E.A."/>
            <person name="Goff S.P."/>
            <person name="Metzger M.J."/>
        </authorList>
    </citation>
    <scope>NUCLEOTIDE SEQUENCE</scope>
    <source>
        <strain evidence="4">MELC-2E11</strain>
        <tissue evidence="4">Siphon/mantle</tissue>
    </source>
</reference>
<dbReference type="PROSITE" id="PS50222">
    <property type="entry name" value="EF_HAND_2"/>
    <property type="match status" value="1"/>
</dbReference>
<dbReference type="EMBL" id="CP111022">
    <property type="protein sequence ID" value="WAR18625.1"/>
    <property type="molecule type" value="Genomic_DNA"/>
</dbReference>
<evidence type="ECO:0000259" key="3">
    <source>
        <dbReference type="PROSITE" id="PS50222"/>
    </source>
</evidence>
<name>A0ABY7F9A7_MYAAR</name>
<feature type="compositionally biased region" description="Basic residues" evidence="2">
    <location>
        <begin position="28"/>
        <end position="42"/>
    </location>
</feature>